<name>A0AB73R356_9BACI</name>
<dbReference type="Gene3D" id="3.40.50.1460">
    <property type="match status" value="1"/>
</dbReference>
<dbReference type="InterPro" id="IPR035897">
    <property type="entry name" value="Toll_tir_struct_dom_sf"/>
</dbReference>
<reference evidence="2 3" key="1">
    <citation type="submission" date="2017-09" db="EMBL/GenBank/DDBJ databases">
        <title>Large-scale bioinformatics analysis of Bacillus genomes uncovers conserved roles of natural products in bacterial physiology.</title>
        <authorList>
            <consortium name="Agbiome Team Llc"/>
            <person name="Bleich R.M."/>
            <person name="Kirk G.J."/>
            <person name="Santa Maria K.C."/>
            <person name="Allen S.E."/>
            <person name="Farag S."/>
            <person name="Shank E.A."/>
            <person name="Bowers A."/>
        </authorList>
    </citation>
    <scope>NUCLEOTIDE SEQUENCE [LARGE SCALE GENOMIC DNA]</scope>
    <source>
        <strain evidence="2 3">AFS000414</strain>
    </source>
</reference>
<dbReference type="InterPro" id="IPR029030">
    <property type="entry name" value="Caspase-like_dom_sf"/>
</dbReference>
<dbReference type="SUPFAM" id="SSF52200">
    <property type="entry name" value="Toll/Interleukin receptor TIR domain"/>
    <property type="match status" value="1"/>
</dbReference>
<dbReference type="PROSITE" id="PS50104">
    <property type="entry name" value="TIR"/>
    <property type="match status" value="1"/>
</dbReference>
<dbReference type="EMBL" id="NUFG01000034">
    <property type="protein sequence ID" value="PEK17831.1"/>
    <property type="molecule type" value="Genomic_DNA"/>
</dbReference>
<evidence type="ECO:0000259" key="1">
    <source>
        <dbReference type="PROSITE" id="PS50104"/>
    </source>
</evidence>
<feature type="domain" description="TIR" evidence="1">
    <location>
        <begin position="260"/>
        <end position="393"/>
    </location>
</feature>
<dbReference type="GO" id="GO:0004197">
    <property type="term" value="F:cysteine-type endopeptidase activity"/>
    <property type="evidence" value="ECO:0007669"/>
    <property type="project" value="InterPro"/>
</dbReference>
<protein>
    <recommendedName>
        <fullName evidence="1">TIR domain-containing protein</fullName>
    </recommendedName>
</protein>
<dbReference type="GO" id="GO:0006508">
    <property type="term" value="P:proteolysis"/>
    <property type="evidence" value="ECO:0007669"/>
    <property type="project" value="InterPro"/>
</dbReference>
<dbReference type="Pfam" id="PF13676">
    <property type="entry name" value="TIR_2"/>
    <property type="match status" value="1"/>
</dbReference>
<sequence>MYKALIIAVDQYEKVSHLPNTVNDAREIKRLLLEFPSLFKEQDVQIFHGSISRKVILQATLNSFFQGASNSDVLFLFWAGHGAIINGQGYFVPYDGDVQSVENSMIPMHAVKELIDQTSANTVLSFFDTCHSGAVTRMIQNEMTRGLEVKGSGKVLIAACTESQGAWDRSGHGAFTDYLIRGLEGEASDLNGDVDVYNLYSYISKKLDEEFKNQDPVIKSTLNGKPLLLKRVVNRGQEIENLGTLGNPKKELIVVENKRMDNTIFILYSRMDKDKIEILEKRLISYGFKVIRYEKNINYSKSIKEFMKQIRENDYALIFISESYLKSRNCMFEILEFVKDENYKERVVPIIDESVDILKAVDKLPYIKYWQDEFKNLENELEGIDQLNKVEVLSELKILEGICRTIGEFLDVIFNMEVIRIENMLGISEEHIKDLVTLLGVSYGDDQYYILSKTKTIGFKKNTFIWWTANSSGYTENLKEAGIYSKDELENIIYPYSNYIKNTKSLAIPINIAKLIFHEERTPYSEYYLHKLRENRELIKGDLNWVLPEEIF</sequence>
<comment type="caution">
    <text evidence="2">The sequence shown here is derived from an EMBL/GenBank/DDBJ whole genome shotgun (WGS) entry which is preliminary data.</text>
</comment>
<dbReference type="InterPro" id="IPR050452">
    <property type="entry name" value="Metacaspase"/>
</dbReference>
<dbReference type="GO" id="GO:0007165">
    <property type="term" value="P:signal transduction"/>
    <property type="evidence" value="ECO:0007669"/>
    <property type="project" value="InterPro"/>
</dbReference>
<proteinExistence type="predicted"/>
<evidence type="ECO:0000313" key="3">
    <source>
        <dbReference type="Proteomes" id="UP000220435"/>
    </source>
</evidence>
<organism evidence="2 3">
    <name type="scientific">Bacillus wiedmannii</name>
    <dbReference type="NCBI Taxonomy" id="1890302"/>
    <lineage>
        <taxon>Bacteria</taxon>
        <taxon>Bacillati</taxon>
        <taxon>Bacillota</taxon>
        <taxon>Bacilli</taxon>
        <taxon>Bacillales</taxon>
        <taxon>Bacillaceae</taxon>
        <taxon>Bacillus</taxon>
        <taxon>Bacillus cereus group</taxon>
    </lineage>
</organism>
<dbReference type="PANTHER" id="PTHR48104:SF30">
    <property type="entry name" value="METACASPASE-1"/>
    <property type="match status" value="1"/>
</dbReference>
<gene>
    <name evidence="2" type="ORF">CN694_27490</name>
</gene>
<dbReference type="InterPro" id="IPR011600">
    <property type="entry name" value="Pept_C14_caspase"/>
</dbReference>
<accession>A0AB73R356</accession>
<dbReference type="Proteomes" id="UP000220435">
    <property type="component" value="Unassembled WGS sequence"/>
</dbReference>
<dbReference type="Gene3D" id="3.40.50.10140">
    <property type="entry name" value="Toll/interleukin-1 receptor homology (TIR) domain"/>
    <property type="match status" value="1"/>
</dbReference>
<dbReference type="RefSeq" id="WP_098058760.1">
    <property type="nucleotide sequence ID" value="NZ_JASDBY010000013.1"/>
</dbReference>
<dbReference type="AlphaFoldDB" id="A0AB73R356"/>
<dbReference type="Pfam" id="PF00656">
    <property type="entry name" value="Peptidase_C14"/>
    <property type="match status" value="1"/>
</dbReference>
<evidence type="ECO:0000313" key="2">
    <source>
        <dbReference type="EMBL" id="PEK17831.1"/>
    </source>
</evidence>
<dbReference type="PANTHER" id="PTHR48104">
    <property type="entry name" value="METACASPASE-4"/>
    <property type="match status" value="1"/>
</dbReference>
<dbReference type="GO" id="GO:0005737">
    <property type="term" value="C:cytoplasm"/>
    <property type="evidence" value="ECO:0007669"/>
    <property type="project" value="TreeGrafter"/>
</dbReference>
<dbReference type="SUPFAM" id="SSF52129">
    <property type="entry name" value="Caspase-like"/>
    <property type="match status" value="1"/>
</dbReference>
<dbReference type="InterPro" id="IPR000157">
    <property type="entry name" value="TIR_dom"/>
</dbReference>